<comment type="function">
    <text evidence="15">Probable transporter of a GTP-driven Fe(2+) uptake system.</text>
</comment>
<sequence>MSRAETDAEPNGPSGLPILQPGPPTGAQPMPSVALVGNPNAGKTSLFNRLTGIRAHTANFPGTTVEHRRGVAMVGDAVAPRSIELIDLPGLYSLDAVTPDEQAARAMLLGELPGEPAPEVVVVVVDATNLERNLVIAGETIELGRPTIVALNMSDLAEGLGLRLNLTELSERLGCPVAPVSARTGRGLGELRAALAALVEHREPPRIDPALAACSSCSACPVGSAERLSPRFEWASTVRQAAVENARVASHEWTDRLDRVLAHPVWGVGVFALVMLATFMLIFSFASTPMDLIDGLFGWAGDTVGPLLPEGLLRSLVVDGVIAGVGGVLIFLPQICLLFFTIALLEQSGYLARAAFVTDRWMQKVGLPGKAFVPMLSAHACAIPAIMATRVIEDRRDRLVTILIAPLMSCSARLPVYVMVVAMLFPDDPLKAALLFAGAYLLGITAALVMAFLFKRTILPGESKPLLIELPNYRTPSLVNAAILTLDRAWVFVKNAGTVILVISLVLWALATFPRTDRADLPGATQQRIAAFEAAGDQQGADALLQQAQLEHSFVGRIGQTVQPVFAPLGYDWKISVGVMTSFAAREVVVSTLSILYGLGEESEEGSLVGALQASRDDDGEPVFTTATCLSLLVFFVLAMQCLPTQAVTKRETGSWGWALLQLGYMTVLAYVAALVTYQTVSLFGA</sequence>
<keyword evidence="2 15" id="KW-0813">Transport</keyword>
<evidence type="ECO:0000256" key="12">
    <source>
        <dbReference type="NCBIfam" id="TIGR00437"/>
    </source>
</evidence>
<dbReference type="PANTHER" id="PTHR43185">
    <property type="entry name" value="FERROUS IRON TRANSPORT PROTEIN B"/>
    <property type="match status" value="1"/>
</dbReference>
<evidence type="ECO:0000256" key="6">
    <source>
        <dbReference type="ARBA" id="ARBA00022741"/>
    </source>
</evidence>
<comment type="caution">
    <text evidence="15">Lacks conserved residue(s) required for the propagation of feature annotation.</text>
</comment>
<dbReference type="Pfam" id="PF07664">
    <property type="entry name" value="FeoB_C"/>
    <property type="match status" value="1"/>
</dbReference>
<feature type="domain" description="FeoB-type G" evidence="17">
    <location>
        <begin position="30"/>
        <end position="201"/>
    </location>
</feature>
<evidence type="ECO:0000259" key="17">
    <source>
        <dbReference type="PROSITE" id="PS51711"/>
    </source>
</evidence>
<evidence type="ECO:0000256" key="14">
    <source>
        <dbReference type="PIRSR" id="PIRSR603373-2"/>
    </source>
</evidence>
<dbReference type="GO" id="GO:0046872">
    <property type="term" value="F:metal ion binding"/>
    <property type="evidence" value="ECO:0007669"/>
    <property type="project" value="UniProtKB-KW"/>
</dbReference>
<dbReference type="AlphaFoldDB" id="A0A5C5ZMH8"/>
<gene>
    <name evidence="18" type="primary">feoB</name>
    <name evidence="18" type="ORF">Mal64_21490</name>
</gene>
<feature type="binding site" evidence="13">
    <location>
        <begin position="62"/>
        <end position="66"/>
    </location>
    <ligand>
        <name>GTP</name>
        <dbReference type="ChEBI" id="CHEBI:37565"/>
        <label>1</label>
    </ligand>
</feature>
<dbReference type="Gene3D" id="3.40.50.300">
    <property type="entry name" value="P-loop containing nucleotide triphosphate hydrolases"/>
    <property type="match status" value="1"/>
</dbReference>
<comment type="subcellular location">
    <subcellularLocation>
        <location evidence="15">Cell inner membrane</location>
        <topology evidence="15">Multi-pass membrane protein</topology>
    </subcellularLocation>
    <subcellularLocation>
        <location evidence="1">Cell membrane</location>
        <topology evidence="1">Multi-pass membrane protein</topology>
    </subcellularLocation>
</comment>
<feature type="transmembrane region" description="Helical" evidence="15">
    <location>
        <begin position="491"/>
        <end position="511"/>
    </location>
</feature>
<dbReference type="InterPro" id="IPR027417">
    <property type="entry name" value="P-loop_NTPase"/>
</dbReference>
<dbReference type="InterPro" id="IPR006073">
    <property type="entry name" value="GTP-bd"/>
</dbReference>
<evidence type="ECO:0000256" key="8">
    <source>
        <dbReference type="ARBA" id="ARBA00023004"/>
    </source>
</evidence>
<feature type="binding site" evidence="13">
    <location>
        <begin position="87"/>
        <end position="90"/>
    </location>
    <ligand>
        <name>GTP</name>
        <dbReference type="ChEBI" id="CHEBI:37565"/>
        <label>1</label>
    </ligand>
</feature>
<dbReference type="RefSeq" id="WP_146399908.1">
    <property type="nucleotide sequence ID" value="NZ_SJPQ01000002.1"/>
</dbReference>
<keyword evidence="9" id="KW-0406">Ion transport</keyword>
<keyword evidence="6 13" id="KW-0547">Nucleotide-binding</keyword>
<evidence type="ECO:0000256" key="13">
    <source>
        <dbReference type="PIRSR" id="PIRSR603373-1"/>
    </source>
</evidence>
<feature type="transmembrane region" description="Helical" evidence="15">
    <location>
        <begin position="399"/>
        <end position="426"/>
    </location>
</feature>
<keyword evidence="19" id="KW-1185">Reference proteome</keyword>
<evidence type="ECO:0000256" key="5">
    <source>
        <dbReference type="ARBA" id="ARBA00022692"/>
    </source>
</evidence>
<dbReference type="PRINTS" id="PR00326">
    <property type="entry name" value="GTP1OBG"/>
</dbReference>
<keyword evidence="3" id="KW-1003">Cell membrane</keyword>
<keyword evidence="11 15" id="KW-0472">Membrane</keyword>
<evidence type="ECO:0000256" key="2">
    <source>
        <dbReference type="ARBA" id="ARBA00022448"/>
    </source>
</evidence>
<evidence type="ECO:0000313" key="18">
    <source>
        <dbReference type="EMBL" id="TWT88662.1"/>
    </source>
</evidence>
<dbReference type="Proteomes" id="UP000315440">
    <property type="component" value="Unassembled WGS sequence"/>
</dbReference>
<dbReference type="Pfam" id="PF02421">
    <property type="entry name" value="FeoB_N"/>
    <property type="match status" value="1"/>
</dbReference>
<keyword evidence="14" id="KW-0479">Metal-binding</keyword>
<keyword evidence="4 15" id="KW-0410">Iron transport</keyword>
<dbReference type="GO" id="GO:0005525">
    <property type="term" value="F:GTP binding"/>
    <property type="evidence" value="ECO:0007669"/>
    <property type="project" value="UniProtKB-KW"/>
</dbReference>
<dbReference type="GO" id="GO:0015093">
    <property type="term" value="F:ferrous iron transmembrane transporter activity"/>
    <property type="evidence" value="ECO:0007669"/>
    <property type="project" value="UniProtKB-UniRule"/>
</dbReference>
<evidence type="ECO:0000256" key="11">
    <source>
        <dbReference type="ARBA" id="ARBA00023136"/>
    </source>
</evidence>
<dbReference type="GO" id="GO:0005886">
    <property type="term" value="C:plasma membrane"/>
    <property type="evidence" value="ECO:0007669"/>
    <property type="project" value="UniProtKB-SubCell"/>
</dbReference>
<feature type="binding site" evidence="14">
    <location>
        <position position="48"/>
    </location>
    <ligand>
        <name>Mg(2+)</name>
        <dbReference type="ChEBI" id="CHEBI:18420"/>
        <label>2</label>
    </ligand>
</feature>
<accession>A0A5C5ZMH8</accession>
<dbReference type="PROSITE" id="PS51711">
    <property type="entry name" value="G_FEOB"/>
    <property type="match status" value="1"/>
</dbReference>
<evidence type="ECO:0000313" key="19">
    <source>
        <dbReference type="Proteomes" id="UP000315440"/>
    </source>
</evidence>
<dbReference type="InterPro" id="IPR011642">
    <property type="entry name" value="Gate_dom"/>
</dbReference>
<keyword evidence="8 15" id="KW-0408">Iron</keyword>
<reference evidence="18 19" key="1">
    <citation type="submission" date="2019-02" db="EMBL/GenBank/DDBJ databases">
        <title>Deep-cultivation of Planctomycetes and their phenomic and genomic characterization uncovers novel biology.</title>
        <authorList>
            <person name="Wiegand S."/>
            <person name="Jogler M."/>
            <person name="Boedeker C."/>
            <person name="Pinto D."/>
            <person name="Vollmers J."/>
            <person name="Rivas-Marin E."/>
            <person name="Kohn T."/>
            <person name="Peeters S.H."/>
            <person name="Heuer A."/>
            <person name="Rast P."/>
            <person name="Oberbeckmann S."/>
            <person name="Bunk B."/>
            <person name="Jeske O."/>
            <person name="Meyerdierks A."/>
            <person name="Storesund J.E."/>
            <person name="Kallscheuer N."/>
            <person name="Luecker S."/>
            <person name="Lage O.M."/>
            <person name="Pohl T."/>
            <person name="Merkel B.J."/>
            <person name="Hornburger P."/>
            <person name="Mueller R.-W."/>
            <person name="Bruemmer F."/>
            <person name="Labrenz M."/>
            <person name="Spormann A.M."/>
            <person name="Op Den Camp H."/>
            <person name="Overmann J."/>
            <person name="Amann R."/>
            <person name="Jetten M.S.M."/>
            <person name="Mascher T."/>
            <person name="Medema M.H."/>
            <person name="Devos D.P."/>
            <person name="Kaster A.-K."/>
            <person name="Ovreas L."/>
            <person name="Rohde M."/>
            <person name="Galperin M.Y."/>
            <person name="Jogler C."/>
        </authorList>
    </citation>
    <scope>NUCLEOTIDE SEQUENCE [LARGE SCALE GENOMIC DNA]</scope>
    <source>
        <strain evidence="18 19">Mal64</strain>
    </source>
</reference>
<feature type="binding site" evidence="14">
    <location>
        <position position="52"/>
    </location>
    <ligand>
        <name>Mg(2+)</name>
        <dbReference type="ChEBI" id="CHEBI:18420"/>
        <label>2</label>
    </ligand>
</feature>
<protein>
    <recommendedName>
        <fullName evidence="12 15">Ferrous iron transport protein B</fullName>
    </recommendedName>
</protein>
<evidence type="ECO:0000256" key="1">
    <source>
        <dbReference type="ARBA" id="ARBA00004651"/>
    </source>
</evidence>
<dbReference type="SUPFAM" id="SSF52540">
    <property type="entry name" value="P-loop containing nucleoside triphosphate hydrolases"/>
    <property type="match status" value="1"/>
</dbReference>
<feature type="binding site" evidence="14">
    <location>
        <position position="51"/>
    </location>
    <ligand>
        <name>Mg(2+)</name>
        <dbReference type="ChEBI" id="CHEBI:18420"/>
        <label>2</label>
    </ligand>
</feature>
<feature type="transmembrane region" description="Helical" evidence="15">
    <location>
        <begin position="623"/>
        <end position="643"/>
    </location>
</feature>
<evidence type="ECO:0000256" key="4">
    <source>
        <dbReference type="ARBA" id="ARBA00022496"/>
    </source>
</evidence>
<proteinExistence type="inferred from homology"/>
<feature type="binding site" evidence="13">
    <location>
        <begin position="152"/>
        <end position="155"/>
    </location>
    <ligand>
        <name>GTP</name>
        <dbReference type="ChEBI" id="CHEBI:37565"/>
        <label>1</label>
    </ligand>
</feature>
<dbReference type="InterPro" id="IPR011640">
    <property type="entry name" value="Fe2_transport_prot_B_C"/>
</dbReference>
<keyword evidence="5 15" id="KW-0812">Transmembrane</keyword>
<feature type="transmembrane region" description="Helical" evidence="15">
    <location>
        <begin position="655"/>
        <end position="678"/>
    </location>
</feature>
<dbReference type="Pfam" id="PF07670">
    <property type="entry name" value="Gate"/>
    <property type="match status" value="2"/>
</dbReference>
<dbReference type="InterPro" id="IPR003373">
    <property type="entry name" value="Fe2_transport_prot-B"/>
</dbReference>
<feature type="transmembrane region" description="Helical" evidence="15">
    <location>
        <begin position="432"/>
        <end position="454"/>
    </location>
</feature>
<keyword evidence="10 13" id="KW-0342">GTP-binding</keyword>
<comment type="caution">
    <text evidence="18">The sequence shown here is derived from an EMBL/GenBank/DDBJ whole genome shotgun (WGS) entry which is preliminary data.</text>
</comment>
<evidence type="ECO:0000256" key="9">
    <source>
        <dbReference type="ARBA" id="ARBA00023065"/>
    </source>
</evidence>
<dbReference type="InterPro" id="IPR050860">
    <property type="entry name" value="FeoB_GTPase"/>
</dbReference>
<feature type="transmembrane region" description="Helical" evidence="15">
    <location>
        <begin position="265"/>
        <end position="286"/>
    </location>
</feature>
<evidence type="ECO:0000256" key="7">
    <source>
        <dbReference type="ARBA" id="ARBA00022989"/>
    </source>
</evidence>
<dbReference type="EMBL" id="SJPQ01000002">
    <property type="protein sequence ID" value="TWT88662.1"/>
    <property type="molecule type" value="Genomic_DNA"/>
</dbReference>
<dbReference type="OrthoDB" id="9809127at2"/>
<dbReference type="CDD" id="cd01879">
    <property type="entry name" value="FeoB"/>
    <property type="match status" value="1"/>
</dbReference>
<name>A0A5C5ZMH8_9BACT</name>
<dbReference type="NCBIfam" id="TIGR00437">
    <property type="entry name" value="feoB"/>
    <property type="match status" value="1"/>
</dbReference>
<dbReference type="PANTHER" id="PTHR43185:SF1">
    <property type="entry name" value="FE(2+) TRANSPORTER FEOB"/>
    <property type="match status" value="1"/>
</dbReference>
<dbReference type="InterPro" id="IPR030389">
    <property type="entry name" value="G_FEOB_dom"/>
</dbReference>
<feature type="transmembrane region" description="Helical" evidence="15">
    <location>
        <begin position="321"/>
        <end position="345"/>
    </location>
</feature>
<keyword evidence="7 15" id="KW-1133">Transmembrane helix</keyword>
<comment type="similarity">
    <text evidence="15">Belongs to the TRAFAC class TrmE-Era-EngA-EngB-Septin-like GTPase superfamily. FeoB GTPase (TC 9.A.8) family.</text>
</comment>
<evidence type="ECO:0000256" key="10">
    <source>
        <dbReference type="ARBA" id="ARBA00023134"/>
    </source>
</evidence>
<feature type="binding site" evidence="13">
    <location>
        <begin position="37"/>
        <end position="44"/>
    </location>
    <ligand>
        <name>GTP</name>
        <dbReference type="ChEBI" id="CHEBI:37565"/>
        <label>1</label>
    </ligand>
</feature>
<keyword evidence="14" id="KW-0460">Magnesium</keyword>
<evidence type="ECO:0000256" key="15">
    <source>
        <dbReference type="RuleBase" id="RU362098"/>
    </source>
</evidence>
<feature type="region of interest" description="Disordered" evidence="16">
    <location>
        <begin position="1"/>
        <end position="37"/>
    </location>
</feature>
<evidence type="ECO:0000256" key="16">
    <source>
        <dbReference type="SAM" id="MobiDB-lite"/>
    </source>
</evidence>
<evidence type="ECO:0000256" key="3">
    <source>
        <dbReference type="ARBA" id="ARBA00022475"/>
    </source>
</evidence>
<organism evidence="18 19">
    <name type="scientific">Pseudobythopirellula maris</name>
    <dbReference type="NCBI Taxonomy" id="2527991"/>
    <lineage>
        <taxon>Bacteria</taxon>
        <taxon>Pseudomonadati</taxon>
        <taxon>Planctomycetota</taxon>
        <taxon>Planctomycetia</taxon>
        <taxon>Pirellulales</taxon>
        <taxon>Lacipirellulaceae</taxon>
        <taxon>Pseudobythopirellula</taxon>
    </lineage>
</organism>